<reference evidence="8 9" key="1">
    <citation type="journal article" date="2016" name="Nat. Commun.">
        <title>Thousands of microbial genomes shed light on interconnected biogeochemical processes in an aquifer system.</title>
        <authorList>
            <person name="Anantharaman K."/>
            <person name="Brown C.T."/>
            <person name="Hug L.A."/>
            <person name="Sharon I."/>
            <person name="Castelle C.J."/>
            <person name="Probst A.J."/>
            <person name="Thomas B.C."/>
            <person name="Singh A."/>
            <person name="Wilkins M.J."/>
            <person name="Karaoz U."/>
            <person name="Brodie E.L."/>
            <person name="Williams K.H."/>
            <person name="Hubbard S.S."/>
            <person name="Banfield J.F."/>
        </authorList>
    </citation>
    <scope>NUCLEOTIDE SEQUENCE [LARGE SCALE GENOMIC DNA]</scope>
</reference>
<dbReference type="GO" id="GO:0006412">
    <property type="term" value="P:translation"/>
    <property type="evidence" value="ECO:0007669"/>
    <property type="project" value="UniProtKB-UniRule"/>
</dbReference>
<comment type="subunit">
    <text evidence="7">Part of the 50S ribosomal subunit; part of the 5S rRNA/L5/L18/L25 subcomplex. Contacts the 5S and 23S rRNAs.</text>
</comment>
<keyword evidence="4 7" id="KW-0689">Ribosomal protein</keyword>
<dbReference type="FunFam" id="3.30.420.100:FF:000001">
    <property type="entry name" value="50S ribosomal protein L18"/>
    <property type="match status" value="1"/>
</dbReference>
<dbReference type="GO" id="GO:0003735">
    <property type="term" value="F:structural constituent of ribosome"/>
    <property type="evidence" value="ECO:0007669"/>
    <property type="project" value="InterPro"/>
</dbReference>
<evidence type="ECO:0000256" key="3">
    <source>
        <dbReference type="ARBA" id="ARBA00022884"/>
    </source>
</evidence>
<dbReference type="SUPFAM" id="SSF53137">
    <property type="entry name" value="Translational machinery components"/>
    <property type="match status" value="1"/>
</dbReference>
<evidence type="ECO:0000313" key="9">
    <source>
        <dbReference type="Proteomes" id="UP000177135"/>
    </source>
</evidence>
<evidence type="ECO:0000256" key="7">
    <source>
        <dbReference type="HAMAP-Rule" id="MF_01337"/>
    </source>
</evidence>
<dbReference type="GO" id="GO:0022625">
    <property type="term" value="C:cytosolic large ribosomal subunit"/>
    <property type="evidence" value="ECO:0007669"/>
    <property type="project" value="TreeGrafter"/>
</dbReference>
<dbReference type="InterPro" id="IPR004389">
    <property type="entry name" value="Ribosomal_uL18_bac-type"/>
</dbReference>
<dbReference type="InterPro" id="IPR057268">
    <property type="entry name" value="Ribosomal_L18"/>
</dbReference>
<dbReference type="CDD" id="cd00432">
    <property type="entry name" value="Ribosomal_L18_L5e"/>
    <property type="match status" value="1"/>
</dbReference>
<dbReference type="AlphaFoldDB" id="A0A1F5MYZ4"/>
<gene>
    <name evidence="7" type="primary">rplR</name>
    <name evidence="8" type="ORF">A2617_00345</name>
</gene>
<dbReference type="Gene3D" id="3.30.420.100">
    <property type="match status" value="1"/>
</dbReference>
<evidence type="ECO:0000313" key="8">
    <source>
        <dbReference type="EMBL" id="OGE70594.1"/>
    </source>
</evidence>
<dbReference type="NCBIfam" id="TIGR00060">
    <property type="entry name" value="L18_bact"/>
    <property type="match status" value="1"/>
</dbReference>
<evidence type="ECO:0000256" key="1">
    <source>
        <dbReference type="ARBA" id="ARBA00007116"/>
    </source>
</evidence>
<name>A0A1F5MYZ4_9BACT</name>
<comment type="similarity">
    <text evidence="1 7">Belongs to the universal ribosomal protein uL18 family.</text>
</comment>
<dbReference type="GO" id="GO:0008097">
    <property type="term" value="F:5S rRNA binding"/>
    <property type="evidence" value="ECO:0007669"/>
    <property type="project" value="TreeGrafter"/>
</dbReference>
<evidence type="ECO:0000256" key="4">
    <source>
        <dbReference type="ARBA" id="ARBA00022980"/>
    </source>
</evidence>
<dbReference type="EMBL" id="MFEC01000040">
    <property type="protein sequence ID" value="OGE70594.1"/>
    <property type="molecule type" value="Genomic_DNA"/>
</dbReference>
<comment type="function">
    <text evidence="7">This is one of the proteins that bind and probably mediate the attachment of the 5S RNA into the large ribosomal subunit, where it forms part of the central protuberance.</text>
</comment>
<dbReference type="HAMAP" id="MF_01337_B">
    <property type="entry name" value="Ribosomal_uL18_B"/>
    <property type="match status" value="1"/>
</dbReference>
<comment type="caution">
    <text evidence="8">The sequence shown here is derived from an EMBL/GenBank/DDBJ whole genome shotgun (WGS) entry which is preliminary data.</text>
</comment>
<evidence type="ECO:0000256" key="6">
    <source>
        <dbReference type="ARBA" id="ARBA00035197"/>
    </source>
</evidence>
<organism evidence="8 9">
    <name type="scientific">Candidatus Daviesbacteria bacterium RIFOXYD1_FULL_41_10</name>
    <dbReference type="NCBI Taxonomy" id="1797801"/>
    <lineage>
        <taxon>Bacteria</taxon>
        <taxon>Candidatus Daviesiibacteriota</taxon>
    </lineage>
</organism>
<evidence type="ECO:0000256" key="2">
    <source>
        <dbReference type="ARBA" id="ARBA00022730"/>
    </source>
</evidence>
<dbReference type="PANTHER" id="PTHR12899:SF3">
    <property type="entry name" value="LARGE RIBOSOMAL SUBUNIT PROTEIN UL18M"/>
    <property type="match status" value="1"/>
</dbReference>
<dbReference type="Proteomes" id="UP000177135">
    <property type="component" value="Unassembled WGS sequence"/>
</dbReference>
<protein>
    <recommendedName>
        <fullName evidence="6 7">Large ribosomal subunit protein uL18</fullName>
    </recommendedName>
</protein>
<dbReference type="InterPro" id="IPR005484">
    <property type="entry name" value="Ribosomal_uL18_bac/plant/anim"/>
</dbReference>
<sequence>MRKTMKEIKAKDKRHFRIRKRISGTKDCPRLAVFRSGKYIYAQLIDDEKGRTLVYVSDLKSKGKGTKSERALTVGQEIAKKAIALKIKRVVFDRGGFLYHGRIQKLAEGAREGGLKF</sequence>
<keyword evidence="5 7" id="KW-0687">Ribonucleoprotein</keyword>
<accession>A0A1F5MYZ4</accession>
<keyword evidence="2 7" id="KW-0699">rRNA-binding</keyword>
<evidence type="ECO:0000256" key="5">
    <source>
        <dbReference type="ARBA" id="ARBA00023274"/>
    </source>
</evidence>
<keyword evidence="3 7" id="KW-0694">RNA-binding</keyword>
<proteinExistence type="inferred from homology"/>
<dbReference type="Pfam" id="PF00861">
    <property type="entry name" value="Ribosomal_L18p"/>
    <property type="match status" value="1"/>
</dbReference>
<dbReference type="PANTHER" id="PTHR12899">
    <property type="entry name" value="39S RIBOSOMAL PROTEIN L18, MITOCHONDRIAL"/>
    <property type="match status" value="1"/>
</dbReference>